<evidence type="ECO:0000256" key="1">
    <source>
        <dbReference type="SAM" id="Phobius"/>
    </source>
</evidence>
<gene>
    <name evidence="2" type="ORF">M0R88_15315</name>
</gene>
<dbReference type="KEGG" id="haxz:M0R88_15315"/>
<keyword evidence="1" id="KW-1133">Transmembrane helix</keyword>
<sequence>MDTALAAGLALTLAGLVGYLVGIVAPYPGRAFSVTGVMIGITLLAIGRWSDGNEGGGDSA</sequence>
<keyword evidence="1" id="KW-0812">Transmembrane</keyword>
<proteinExistence type="predicted"/>
<dbReference type="GeneID" id="72191252"/>
<name>A0A8U0IGR2_9EURY</name>
<evidence type="ECO:0000313" key="2">
    <source>
        <dbReference type="EMBL" id="UPV99875.1"/>
    </source>
</evidence>
<feature type="transmembrane region" description="Helical" evidence="1">
    <location>
        <begin position="32"/>
        <end position="50"/>
    </location>
</feature>
<evidence type="ECO:0000313" key="3">
    <source>
        <dbReference type="Proteomes" id="UP000830434"/>
    </source>
</evidence>
<keyword evidence="1" id="KW-0472">Membrane</keyword>
<dbReference type="AlphaFoldDB" id="A0A8U0IGR2"/>
<dbReference type="RefSeq" id="WP_248654362.1">
    <property type="nucleotide sequence ID" value="NZ_CP096658.1"/>
</dbReference>
<accession>A0A8U0IGR2</accession>
<organism evidence="2 3">
    <name type="scientific">Halorussus gelatinilyticus</name>
    <dbReference type="NCBI Taxonomy" id="2937524"/>
    <lineage>
        <taxon>Archaea</taxon>
        <taxon>Methanobacteriati</taxon>
        <taxon>Methanobacteriota</taxon>
        <taxon>Stenosarchaea group</taxon>
        <taxon>Halobacteria</taxon>
        <taxon>Halobacteriales</taxon>
        <taxon>Haladaptataceae</taxon>
        <taxon>Halorussus</taxon>
    </lineage>
</organism>
<reference evidence="2" key="1">
    <citation type="submission" date="2022-04" db="EMBL/GenBank/DDBJ databases">
        <title>Diverse halophilic archaea isolated from saline environments.</title>
        <authorList>
            <person name="Cui H.-L."/>
        </authorList>
    </citation>
    <scope>NUCLEOTIDE SEQUENCE</scope>
    <source>
        <strain evidence="2">XZYJT40</strain>
    </source>
</reference>
<keyword evidence="3" id="KW-1185">Reference proteome</keyword>
<protein>
    <submittedName>
        <fullName evidence="2">Uncharacterized protein</fullName>
    </submittedName>
</protein>
<dbReference type="Proteomes" id="UP000830434">
    <property type="component" value="Chromosome"/>
</dbReference>
<dbReference type="EMBL" id="CP096658">
    <property type="protein sequence ID" value="UPV99875.1"/>
    <property type="molecule type" value="Genomic_DNA"/>
</dbReference>